<organism evidence="1 2">
    <name type="scientific">Corchorus olitorius</name>
    <dbReference type="NCBI Taxonomy" id="93759"/>
    <lineage>
        <taxon>Eukaryota</taxon>
        <taxon>Viridiplantae</taxon>
        <taxon>Streptophyta</taxon>
        <taxon>Embryophyta</taxon>
        <taxon>Tracheophyta</taxon>
        <taxon>Spermatophyta</taxon>
        <taxon>Magnoliopsida</taxon>
        <taxon>eudicotyledons</taxon>
        <taxon>Gunneridae</taxon>
        <taxon>Pentapetalae</taxon>
        <taxon>rosids</taxon>
        <taxon>malvids</taxon>
        <taxon>Malvales</taxon>
        <taxon>Malvaceae</taxon>
        <taxon>Grewioideae</taxon>
        <taxon>Apeibeae</taxon>
        <taxon>Corchorus</taxon>
    </lineage>
</organism>
<dbReference type="AlphaFoldDB" id="A0A1R3KSJ0"/>
<dbReference type="EMBL" id="AWUE01012061">
    <property type="protein sequence ID" value="OMP10034.1"/>
    <property type="molecule type" value="Genomic_DNA"/>
</dbReference>
<reference evidence="2" key="1">
    <citation type="submission" date="2013-09" db="EMBL/GenBank/DDBJ databases">
        <title>Corchorus olitorius genome sequencing.</title>
        <authorList>
            <person name="Alam M."/>
            <person name="Haque M.S."/>
            <person name="Islam M.S."/>
            <person name="Emdad E.M."/>
            <person name="Islam M.M."/>
            <person name="Ahmed B."/>
            <person name="Halim A."/>
            <person name="Hossen Q.M.M."/>
            <person name="Hossain M.Z."/>
            <person name="Ahmed R."/>
            <person name="Khan M.M."/>
            <person name="Islam R."/>
            <person name="Rashid M.M."/>
            <person name="Khan S.A."/>
            <person name="Rahman M.S."/>
            <person name="Alam M."/>
            <person name="Yahiya A.S."/>
            <person name="Khan M.S."/>
            <person name="Azam M.S."/>
            <person name="Haque T."/>
            <person name="Lashkar M.Z.H."/>
            <person name="Akhand A.I."/>
            <person name="Morshed G."/>
            <person name="Roy S."/>
            <person name="Uddin K.S."/>
            <person name="Rabeya T."/>
            <person name="Hossain A.S."/>
            <person name="Chowdhury A."/>
            <person name="Snigdha A.R."/>
            <person name="Mortoza M.S."/>
            <person name="Matin S.A."/>
            <person name="Hoque S.M.E."/>
            <person name="Islam M.K."/>
            <person name="Roy D.K."/>
            <person name="Haider R."/>
            <person name="Moosa M.M."/>
            <person name="Elias S.M."/>
            <person name="Hasan A.M."/>
            <person name="Jahan S."/>
            <person name="Shafiuddin M."/>
            <person name="Mahmood N."/>
            <person name="Shommy N.S."/>
        </authorList>
    </citation>
    <scope>NUCLEOTIDE SEQUENCE [LARGE SCALE GENOMIC DNA]</scope>
    <source>
        <strain evidence="2">cv. O-4</strain>
    </source>
</reference>
<comment type="caution">
    <text evidence="1">The sequence shown here is derived from an EMBL/GenBank/DDBJ whole genome shotgun (WGS) entry which is preliminary data.</text>
</comment>
<accession>A0A1R3KSJ0</accession>
<proteinExistence type="predicted"/>
<sequence length="39" mass="4297">MRDCGCCVKGEGRICVGRFPIFERRSIWGAGNKANQHSG</sequence>
<evidence type="ECO:0000313" key="2">
    <source>
        <dbReference type="Proteomes" id="UP000187203"/>
    </source>
</evidence>
<gene>
    <name evidence="1" type="ORF">COLO4_04889</name>
</gene>
<name>A0A1R3KSJ0_9ROSI</name>
<protein>
    <submittedName>
        <fullName evidence="1">Uncharacterized protein</fullName>
    </submittedName>
</protein>
<evidence type="ECO:0000313" key="1">
    <source>
        <dbReference type="EMBL" id="OMP10034.1"/>
    </source>
</evidence>
<keyword evidence="2" id="KW-1185">Reference proteome</keyword>
<dbReference type="Proteomes" id="UP000187203">
    <property type="component" value="Unassembled WGS sequence"/>
</dbReference>